<sequence>MNEKILKLHELLTSNFKEINDVALKEIEDRIMKAINFDQRKIRDITILEVKIKFKKNRLKYFKEISQGDIFEIYLRDIGKYAYGIVVSGEIKGNKDEEILIGYLNKFSSTALPIDEIFQLVKQKQFLFIANTGITGIKKLKWRFITNYSDKVFSDENLSQIPYKVYFMGKYYKSVGDSVKEIAECEVISKEEADKIPNPLGIVGEEEIENLLIEKFQNTI</sequence>
<evidence type="ECO:0000313" key="1">
    <source>
        <dbReference type="EMBL" id="GAJ41794.1"/>
    </source>
</evidence>
<dbReference type="AlphaFoldDB" id="A0A023DKI3"/>
<protein>
    <submittedName>
        <fullName evidence="1">Uncharacterized protein</fullName>
    </submittedName>
</protein>
<organism evidence="1 2">
    <name type="scientific">Parageobacillus caldoxylosilyticus NBRC 107762</name>
    <dbReference type="NCBI Taxonomy" id="1220594"/>
    <lineage>
        <taxon>Bacteria</taxon>
        <taxon>Bacillati</taxon>
        <taxon>Bacillota</taxon>
        <taxon>Bacilli</taxon>
        <taxon>Bacillales</taxon>
        <taxon>Anoxybacillaceae</taxon>
        <taxon>Saccharococcus</taxon>
    </lineage>
</organism>
<dbReference type="OrthoDB" id="2961087at2"/>
<dbReference type="Proteomes" id="UP000023561">
    <property type="component" value="Unassembled WGS sequence"/>
</dbReference>
<proteinExistence type="predicted"/>
<gene>
    <name evidence="1" type="ORF">GCA01S_100_00030</name>
</gene>
<dbReference type="RefSeq" id="WP_042412355.1">
    <property type="nucleotide sequence ID" value="NZ_BAWO01000100.1"/>
</dbReference>
<keyword evidence="2" id="KW-1185">Reference proteome</keyword>
<dbReference type="EMBL" id="BAWO01000100">
    <property type="protein sequence ID" value="GAJ41794.1"/>
    <property type="molecule type" value="Genomic_DNA"/>
</dbReference>
<name>A0A023DKI3_9BACL</name>
<comment type="caution">
    <text evidence="1">The sequence shown here is derived from an EMBL/GenBank/DDBJ whole genome shotgun (WGS) entry which is preliminary data.</text>
</comment>
<accession>A0A023DKI3</accession>
<evidence type="ECO:0000313" key="2">
    <source>
        <dbReference type="Proteomes" id="UP000023561"/>
    </source>
</evidence>
<reference evidence="1 2" key="1">
    <citation type="submission" date="2014-04" db="EMBL/GenBank/DDBJ databases">
        <title>Whole genome shotgun sequence of Geobacillus caldoxylosilyticus NBRC 107762.</title>
        <authorList>
            <person name="Hosoyama A."/>
            <person name="Hosoyama Y."/>
            <person name="Katano-Makiyama Y."/>
            <person name="Tsuchikane K."/>
            <person name="Ohji S."/>
            <person name="Ichikawa N."/>
            <person name="Yamazoe A."/>
            <person name="Fujita N."/>
        </authorList>
    </citation>
    <scope>NUCLEOTIDE SEQUENCE [LARGE SCALE GENOMIC DNA]</scope>
    <source>
        <strain evidence="1 2">NBRC 107762</strain>
    </source>
</reference>